<dbReference type="EMBL" id="SRLO01001274">
    <property type="protein sequence ID" value="TNN39499.1"/>
    <property type="molecule type" value="Genomic_DNA"/>
</dbReference>
<sequence>MSGSQGHMSGSQGHRGASASVSMLPVTLTSPNGPPDLRVNTAAPTPPPLLHRLAALRAGHGVSCPGPQRPLQERKSGGRDAVTADHTVKDTHTSHQDVP</sequence>
<name>A0A4Z2FED1_9TELE</name>
<gene>
    <name evidence="2" type="ORF">EYF80_050323</name>
</gene>
<reference evidence="2 3" key="1">
    <citation type="submission" date="2019-03" db="EMBL/GenBank/DDBJ databases">
        <title>First draft genome of Liparis tanakae, snailfish: a comprehensive survey of snailfish specific genes.</title>
        <authorList>
            <person name="Kim W."/>
            <person name="Song I."/>
            <person name="Jeong J.-H."/>
            <person name="Kim D."/>
            <person name="Kim S."/>
            <person name="Ryu S."/>
            <person name="Song J.Y."/>
            <person name="Lee S.K."/>
        </authorList>
    </citation>
    <scope>NUCLEOTIDE SEQUENCE [LARGE SCALE GENOMIC DNA]</scope>
    <source>
        <tissue evidence="2">Muscle</tissue>
    </source>
</reference>
<dbReference type="AlphaFoldDB" id="A0A4Z2FED1"/>
<feature type="region of interest" description="Disordered" evidence="1">
    <location>
        <begin position="60"/>
        <end position="99"/>
    </location>
</feature>
<evidence type="ECO:0000313" key="2">
    <source>
        <dbReference type="EMBL" id="TNN39499.1"/>
    </source>
</evidence>
<accession>A0A4Z2FED1</accession>
<evidence type="ECO:0000256" key="1">
    <source>
        <dbReference type="SAM" id="MobiDB-lite"/>
    </source>
</evidence>
<keyword evidence="3" id="KW-1185">Reference proteome</keyword>
<protein>
    <submittedName>
        <fullName evidence="2">Uncharacterized protein</fullName>
    </submittedName>
</protein>
<evidence type="ECO:0000313" key="3">
    <source>
        <dbReference type="Proteomes" id="UP000314294"/>
    </source>
</evidence>
<feature type="compositionally biased region" description="Basic and acidic residues" evidence="1">
    <location>
        <begin position="71"/>
        <end position="99"/>
    </location>
</feature>
<comment type="caution">
    <text evidence="2">The sequence shown here is derived from an EMBL/GenBank/DDBJ whole genome shotgun (WGS) entry which is preliminary data.</text>
</comment>
<feature type="compositionally biased region" description="Low complexity" evidence="1">
    <location>
        <begin position="1"/>
        <end position="14"/>
    </location>
</feature>
<organism evidence="2 3">
    <name type="scientific">Liparis tanakae</name>
    <name type="common">Tanaka's snailfish</name>
    <dbReference type="NCBI Taxonomy" id="230148"/>
    <lineage>
        <taxon>Eukaryota</taxon>
        <taxon>Metazoa</taxon>
        <taxon>Chordata</taxon>
        <taxon>Craniata</taxon>
        <taxon>Vertebrata</taxon>
        <taxon>Euteleostomi</taxon>
        <taxon>Actinopterygii</taxon>
        <taxon>Neopterygii</taxon>
        <taxon>Teleostei</taxon>
        <taxon>Neoteleostei</taxon>
        <taxon>Acanthomorphata</taxon>
        <taxon>Eupercaria</taxon>
        <taxon>Perciformes</taxon>
        <taxon>Cottioidei</taxon>
        <taxon>Cottales</taxon>
        <taxon>Liparidae</taxon>
        <taxon>Liparis</taxon>
    </lineage>
</organism>
<proteinExistence type="predicted"/>
<feature type="region of interest" description="Disordered" evidence="1">
    <location>
        <begin position="1"/>
        <end position="48"/>
    </location>
</feature>
<dbReference type="Proteomes" id="UP000314294">
    <property type="component" value="Unassembled WGS sequence"/>
</dbReference>